<comment type="caution">
    <text evidence="1">The sequence shown here is derived from an EMBL/GenBank/DDBJ whole genome shotgun (WGS) entry which is preliminary data.</text>
</comment>
<sequence length="112" mass="12562">MGVIANQARFNSLTEALAGHAVESCLPYPGMTAIPAGYSRHAQRDAMRRDIDWDEACPAYALAAITVGSYRLPDDDQAMEILWDELGGASSRLWPEMRPLVREGWRWLEQQV</sequence>
<dbReference type="Proteomes" id="UP001429354">
    <property type="component" value="Unassembled WGS sequence"/>
</dbReference>
<reference evidence="1 2" key="1">
    <citation type="submission" date="2018-07" db="EMBL/GenBank/DDBJ databases">
        <title>Whole genome Sequencing of Pseudoxanthomonas gei KCTC 32298 (T).</title>
        <authorList>
            <person name="Kumar S."/>
            <person name="Bansal K."/>
            <person name="Kaur A."/>
            <person name="Patil P."/>
            <person name="Sharma S."/>
            <person name="Patil P.B."/>
        </authorList>
    </citation>
    <scope>NUCLEOTIDE SEQUENCE [LARGE SCALE GENOMIC DNA]</scope>
    <source>
        <strain evidence="1 2">KCTC 32298</strain>
    </source>
</reference>
<protein>
    <submittedName>
        <fullName evidence="1">Uncharacterized protein</fullName>
    </submittedName>
</protein>
<name>A0ABX0ACT8_9GAMM</name>
<accession>A0ABX0ACT8</accession>
<dbReference type="EMBL" id="QOVG01000003">
    <property type="protein sequence ID" value="NDK38422.1"/>
    <property type="molecule type" value="Genomic_DNA"/>
</dbReference>
<keyword evidence="2" id="KW-1185">Reference proteome</keyword>
<evidence type="ECO:0000313" key="2">
    <source>
        <dbReference type="Proteomes" id="UP001429354"/>
    </source>
</evidence>
<evidence type="ECO:0000313" key="1">
    <source>
        <dbReference type="EMBL" id="NDK38422.1"/>
    </source>
</evidence>
<dbReference type="RefSeq" id="WP_162348982.1">
    <property type="nucleotide sequence ID" value="NZ_QOVG01000003.1"/>
</dbReference>
<proteinExistence type="predicted"/>
<gene>
    <name evidence="1" type="ORF">DT603_06140</name>
</gene>
<organism evidence="1 2">
    <name type="scientific">Pseudoxanthomonas gei</name>
    <dbReference type="NCBI Taxonomy" id="1383030"/>
    <lineage>
        <taxon>Bacteria</taxon>
        <taxon>Pseudomonadati</taxon>
        <taxon>Pseudomonadota</taxon>
        <taxon>Gammaproteobacteria</taxon>
        <taxon>Lysobacterales</taxon>
        <taxon>Lysobacteraceae</taxon>
        <taxon>Pseudoxanthomonas</taxon>
    </lineage>
</organism>